<feature type="compositionally biased region" description="Polar residues" evidence="1">
    <location>
        <begin position="518"/>
        <end position="541"/>
    </location>
</feature>
<dbReference type="AlphaFoldDB" id="A0AAD7WLA6"/>
<feature type="compositionally biased region" description="Basic residues" evidence="1">
    <location>
        <begin position="20"/>
        <end position="39"/>
    </location>
</feature>
<dbReference type="EMBL" id="JAINUG010000072">
    <property type="protein sequence ID" value="KAJ8401201.1"/>
    <property type="molecule type" value="Genomic_DNA"/>
</dbReference>
<feature type="region of interest" description="Disordered" evidence="1">
    <location>
        <begin position="313"/>
        <end position="384"/>
    </location>
</feature>
<evidence type="ECO:0000313" key="2">
    <source>
        <dbReference type="EMBL" id="KAJ8401201.1"/>
    </source>
</evidence>
<keyword evidence="3" id="KW-1185">Reference proteome</keyword>
<feature type="region of interest" description="Disordered" evidence="1">
    <location>
        <begin position="1"/>
        <end position="46"/>
    </location>
</feature>
<name>A0AAD7WLA6_9TELE</name>
<protein>
    <recommendedName>
        <fullName evidence="4">Photoreceptor cilium actin regulator</fullName>
    </recommendedName>
</protein>
<dbReference type="Proteomes" id="UP001221898">
    <property type="component" value="Unassembled WGS sequence"/>
</dbReference>
<dbReference type="PANTHER" id="PTHR22017:SF0">
    <property type="entry name" value="PHOTORECEPTOR CILIUM ACTIN REGULATOR"/>
    <property type="match status" value="1"/>
</dbReference>
<feature type="compositionally biased region" description="Basic and acidic residues" evidence="1">
    <location>
        <begin position="542"/>
        <end position="566"/>
    </location>
</feature>
<dbReference type="PANTHER" id="PTHR22017">
    <property type="entry name" value="PHOTORECEPTOR CILIUM ACTIN REGULATOR"/>
    <property type="match status" value="1"/>
</dbReference>
<evidence type="ECO:0008006" key="4">
    <source>
        <dbReference type="Google" id="ProtNLM"/>
    </source>
</evidence>
<feature type="compositionally biased region" description="Basic and acidic residues" evidence="1">
    <location>
        <begin position="455"/>
        <end position="500"/>
    </location>
</feature>
<proteinExistence type="predicted"/>
<organism evidence="2 3">
    <name type="scientific">Aldrovandia affinis</name>
    <dbReference type="NCBI Taxonomy" id="143900"/>
    <lineage>
        <taxon>Eukaryota</taxon>
        <taxon>Metazoa</taxon>
        <taxon>Chordata</taxon>
        <taxon>Craniata</taxon>
        <taxon>Vertebrata</taxon>
        <taxon>Euteleostomi</taxon>
        <taxon>Actinopterygii</taxon>
        <taxon>Neopterygii</taxon>
        <taxon>Teleostei</taxon>
        <taxon>Notacanthiformes</taxon>
        <taxon>Halosauridae</taxon>
        <taxon>Aldrovandia</taxon>
    </lineage>
</organism>
<sequence length="684" mass="74631">MIPQGTGAQGDASDEWQGKKGARKSKKGKGSKLSRKKEKEKKASVIEPKVDFPEPLVKAHQAAYAFLNPSIAKYEVLLGLLDQAAQTQLSLQPMATFIALRYEEVNQGLKEMAEEGERLLKESGEHLTWPCPLKNLSDTPSMAASAAAAADTEPPPDLLQQLLQYTTQRMRLIGQSVGGIGDSALEEAAEYFASLSELLDEKLKAKRMLEAHLGQILARVESAALRKPGPEDSALFSEDSGIGVESESLAGSERLLYRHDSCESTSTTSTIRTSSSNADCFTPVRQRATRHRLTGKMSASVSLTSIDSTCTLTTKEETRDTESLLGSVSLDDGEGEEEDDEDEDDDEEDAGEVTSRKRSNSSPSNPCQPPRRMASKRIENPQNVEMTLKMKDAISGRIRFFPSQRKLKQASNSPRNSGGGLQWTEEEGERQLKRPQTATAATGTTARGGRKKTSVAKERRSRSAESLRSKAEDPTLLELERTQKDLSQRLERMGKGRLDGAIKGAGPKRGGGREQLQGAHNPSPATAHLNSSLDRNTSVRSANEKVVLRRHSSGEHRTDAEEDEKKKKEKKTGRGPLRATPPPGTPPSSPLQPSGLHRGRNSVKRLIDTFSQGVEEKQGQRSPKVLGPLRGVRKCGVPIIPGLGSGEAVLVKQQQPTAAEQTPELLTEWRIWTLTTCHHLPLKS</sequence>
<feature type="compositionally biased region" description="Acidic residues" evidence="1">
    <location>
        <begin position="331"/>
        <end position="351"/>
    </location>
</feature>
<feature type="compositionally biased region" description="Low complexity" evidence="1">
    <location>
        <begin position="437"/>
        <end position="447"/>
    </location>
</feature>
<feature type="compositionally biased region" description="Pro residues" evidence="1">
    <location>
        <begin position="579"/>
        <end position="590"/>
    </location>
</feature>
<dbReference type="InterPro" id="IPR029352">
    <property type="entry name" value="PCARE"/>
</dbReference>
<accession>A0AAD7WLA6</accession>
<comment type="caution">
    <text evidence="2">The sequence shown here is derived from an EMBL/GenBank/DDBJ whole genome shotgun (WGS) entry which is preliminary data.</text>
</comment>
<evidence type="ECO:0000256" key="1">
    <source>
        <dbReference type="SAM" id="MobiDB-lite"/>
    </source>
</evidence>
<gene>
    <name evidence="2" type="ORF">AAFF_G00387830</name>
</gene>
<reference evidence="2" key="1">
    <citation type="journal article" date="2023" name="Science">
        <title>Genome structures resolve the early diversification of teleost fishes.</title>
        <authorList>
            <person name="Parey E."/>
            <person name="Louis A."/>
            <person name="Montfort J."/>
            <person name="Bouchez O."/>
            <person name="Roques C."/>
            <person name="Iampietro C."/>
            <person name="Lluch J."/>
            <person name="Castinel A."/>
            <person name="Donnadieu C."/>
            <person name="Desvignes T."/>
            <person name="Floi Bucao C."/>
            <person name="Jouanno E."/>
            <person name="Wen M."/>
            <person name="Mejri S."/>
            <person name="Dirks R."/>
            <person name="Jansen H."/>
            <person name="Henkel C."/>
            <person name="Chen W.J."/>
            <person name="Zahm M."/>
            <person name="Cabau C."/>
            <person name="Klopp C."/>
            <person name="Thompson A.W."/>
            <person name="Robinson-Rechavi M."/>
            <person name="Braasch I."/>
            <person name="Lecointre G."/>
            <person name="Bobe J."/>
            <person name="Postlethwait J.H."/>
            <person name="Berthelot C."/>
            <person name="Roest Crollius H."/>
            <person name="Guiguen Y."/>
        </authorList>
    </citation>
    <scope>NUCLEOTIDE SEQUENCE</scope>
    <source>
        <strain evidence="2">NC1722</strain>
    </source>
</reference>
<evidence type="ECO:0000313" key="3">
    <source>
        <dbReference type="Proteomes" id="UP001221898"/>
    </source>
</evidence>
<dbReference type="Pfam" id="PF15449">
    <property type="entry name" value="Retinal"/>
    <property type="match status" value="2"/>
</dbReference>
<feature type="region of interest" description="Disordered" evidence="1">
    <location>
        <begin position="400"/>
        <end position="598"/>
    </location>
</feature>